<dbReference type="RefSeq" id="WP_379025503.1">
    <property type="nucleotide sequence ID" value="NZ_JBHRTA010000059.1"/>
</dbReference>
<feature type="transmembrane region" description="Helical" evidence="2">
    <location>
        <begin position="6"/>
        <end position="24"/>
    </location>
</feature>
<evidence type="ECO:0000256" key="2">
    <source>
        <dbReference type="SAM" id="Phobius"/>
    </source>
</evidence>
<organism evidence="3 4">
    <name type="scientific">Parapedobacter deserti</name>
    <dbReference type="NCBI Taxonomy" id="1912957"/>
    <lineage>
        <taxon>Bacteria</taxon>
        <taxon>Pseudomonadati</taxon>
        <taxon>Bacteroidota</taxon>
        <taxon>Sphingobacteriia</taxon>
        <taxon>Sphingobacteriales</taxon>
        <taxon>Sphingobacteriaceae</taxon>
        <taxon>Parapedobacter</taxon>
    </lineage>
</organism>
<dbReference type="Pfam" id="PF02321">
    <property type="entry name" value="OEP"/>
    <property type="match status" value="2"/>
</dbReference>
<dbReference type="PANTHER" id="PTHR30203">
    <property type="entry name" value="OUTER MEMBRANE CATION EFFLUX PROTEIN"/>
    <property type="match status" value="1"/>
</dbReference>
<protein>
    <submittedName>
        <fullName evidence="3">TolC family protein</fullName>
    </submittedName>
</protein>
<comment type="similarity">
    <text evidence="1">Belongs to the outer membrane factor (OMF) (TC 1.B.17) family.</text>
</comment>
<reference evidence="4" key="1">
    <citation type="journal article" date="2019" name="Int. J. Syst. Evol. Microbiol.">
        <title>The Global Catalogue of Microorganisms (GCM) 10K type strain sequencing project: providing services to taxonomists for standard genome sequencing and annotation.</title>
        <authorList>
            <consortium name="The Broad Institute Genomics Platform"/>
            <consortium name="The Broad Institute Genome Sequencing Center for Infectious Disease"/>
            <person name="Wu L."/>
            <person name="Ma J."/>
        </authorList>
    </citation>
    <scope>NUCLEOTIDE SEQUENCE [LARGE SCALE GENOMIC DNA]</scope>
    <source>
        <strain evidence="4">KCTC 52416</strain>
    </source>
</reference>
<dbReference type="PANTHER" id="PTHR30203:SF23">
    <property type="entry name" value="OUTER MEMBRANE EFFLUX PROTEIN"/>
    <property type="match status" value="1"/>
</dbReference>
<dbReference type="Proteomes" id="UP001595526">
    <property type="component" value="Unassembled WGS sequence"/>
</dbReference>
<evidence type="ECO:0000313" key="3">
    <source>
        <dbReference type="EMBL" id="MFC3199662.1"/>
    </source>
</evidence>
<keyword evidence="4" id="KW-1185">Reference proteome</keyword>
<sequence length="433" mass="48666">MSGNHHFTYIIIIMLCMMVSSGYAQPIPDTLMMSRTEAEATFLQRNLRLLAGRLNIDEAKAQVIQAKLWPNPSLSVSEVNLWSNHGAEALGRISANWGNHAQVAVDIEQLILTAGKRKKLIAVEETGVAIAEQEFEDLLRSLKVEFREQLAELHRTQQAIAIHRQALGQLQQLLSGYQRQVQAGHVSRSEYMRLKVSEVELMKTIDDIRRENGEAQRALKALMGIAPQHALMLADAHVPDIPVNAIKALDVSTVAEWVQSHNAALKAMQLGTTQAEHNLSYERAQRVPDLTLSAGYDRGGNIMRDFVGIGLSIDLPFFHRNQGQIKAAQLQVEQHRLLAENTKNEITAAAVQAWKDLLNTIDRKEHIGTGYDTDMAKLLEGYHNSFAQRHISLLEYLDFLDAYLTTKANLLETDKELLMQYETLRYHVGDQLP</sequence>
<dbReference type="SUPFAM" id="SSF56954">
    <property type="entry name" value="Outer membrane efflux proteins (OEP)"/>
    <property type="match status" value="1"/>
</dbReference>
<keyword evidence="2" id="KW-1133">Transmembrane helix</keyword>
<name>A0ABV7JWK5_9SPHI</name>
<dbReference type="Gene3D" id="1.20.1600.10">
    <property type="entry name" value="Outer membrane efflux proteins (OEP)"/>
    <property type="match status" value="1"/>
</dbReference>
<proteinExistence type="inferred from homology"/>
<dbReference type="InterPro" id="IPR003423">
    <property type="entry name" value="OMP_efflux"/>
</dbReference>
<comment type="caution">
    <text evidence="3">The sequence shown here is derived from an EMBL/GenBank/DDBJ whole genome shotgun (WGS) entry which is preliminary data.</text>
</comment>
<keyword evidence="2" id="KW-0472">Membrane</keyword>
<keyword evidence="2" id="KW-0812">Transmembrane</keyword>
<dbReference type="InterPro" id="IPR010131">
    <property type="entry name" value="MdtP/NodT-like"/>
</dbReference>
<dbReference type="EMBL" id="JBHRTA010000059">
    <property type="protein sequence ID" value="MFC3199662.1"/>
    <property type="molecule type" value="Genomic_DNA"/>
</dbReference>
<gene>
    <name evidence="3" type="ORF">ACFOET_18740</name>
</gene>
<evidence type="ECO:0000313" key="4">
    <source>
        <dbReference type="Proteomes" id="UP001595526"/>
    </source>
</evidence>
<accession>A0ABV7JWK5</accession>
<evidence type="ECO:0000256" key="1">
    <source>
        <dbReference type="ARBA" id="ARBA00007613"/>
    </source>
</evidence>